<evidence type="ECO:0000313" key="2">
    <source>
        <dbReference type="EMBL" id="CAE6858583.1"/>
    </source>
</evidence>
<protein>
    <recommendedName>
        <fullName evidence="4">AcrB/AcrD/AcrF family protein</fullName>
    </recommendedName>
</protein>
<feature type="transmembrane region" description="Helical" evidence="1">
    <location>
        <begin position="6"/>
        <end position="28"/>
    </location>
</feature>
<keyword evidence="1" id="KW-0812">Transmembrane</keyword>
<accession>A0ABM8T5N1</accession>
<gene>
    <name evidence="2" type="ORF">R69776_07879</name>
</gene>
<reference evidence="2 3" key="1">
    <citation type="submission" date="2021-02" db="EMBL/GenBank/DDBJ databases">
        <authorList>
            <person name="Vanwijnsberghe S."/>
        </authorList>
    </citation>
    <scope>NUCLEOTIDE SEQUENCE [LARGE SCALE GENOMIC DNA]</scope>
    <source>
        <strain evidence="2 3">R-69776</strain>
    </source>
</reference>
<keyword evidence="1" id="KW-0472">Membrane</keyword>
<keyword evidence="3" id="KW-1185">Reference proteome</keyword>
<proteinExistence type="predicted"/>
<evidence type="ECO:0000256" key="1">
    <source>
        <dbReference type="SAM" id="Phobius"/>
    </source>
</evidence>
<feature type="transmembrane region" description="Helical" evidence="1">
    <location>
        <begin position="198"/>
        <end position="218"/>
    </location>
</feature>
<comment type="caution">
    <text evidence="2">The sequence shown here is derived from an EMBL/GenBank/DDBJ whole genome shotgun (WGS) entry which is preliminary data.</text>
</comment>
<dbReference type="EMBL" id="CAJNBH010000047">
    <property type="protein sequence ID" value="CAE6858583.1"/>
    <property type="molecule type" value="Genomic_DNA"/>
</dbReference>
<organism evidence="2 3">
    <name type="scientific">Paraburkholderia nemoris</name>
    <dbReference type="NCBI Taxonomy" id="2793076"/>
    <lineage>
        <taxon>Bacteria</taxon>
        <taxon>Pseudomonadati</taxon>
        <taxon>Pseudomonadota</taxon>
        <taxon>Betaproteobacteria</taxon>
        <taxon>Burkholderiales</taxon>
        <taxon>Burkholderiaceae</taxon>
        <taxon>Paraburkholderia</taxon>
    </lineage>
</organism>
<dbReference type="Proteomes" id="UP000673821">
    <property type="component" value="Unassembled WGS sequence"/>
</dbReference>
<sequence length="234" mass="25279">MQAAPAAPATVKILVYSLSAIRVVWPAMPIRRSLRRRNTKRTTEGCGSWLTQTAVNLSLLRQDFCQPVAGICANARSALRDKGFAEQIVSPPKAGAAGCRTAERQVSVRPLSGVRSKTMTVRSKSGSASAMAHRASALRPSLRCVALRCVALRCVAGQRATCRRERTIFGLDPLDLALRSKITPSGARRVQSVMKNSTRFVTAILAVLTVIALLFIPLPQRIGFDTRIVTVASI</sequence>
<evidence type="ECO:0000313" key="3">
    <source>
        <dbReference type="Proteomes" id="UP000673821"/>
    </source>
</evidence>
<keyword evidence="1" id="KW-1133">Transmembrane helix</keyword>
<evidence type="ECO:0008006" key="4">
    <source>
        <dbReference type="Google" id="ProtNLM"/>
    </source>
</evidence>
<name>A0ABM8T5N1_9BURK</name>